<dbReference type="Proteomes" id="UP000028680">
    <property type="component" value="Chromosome"/>
</dbReference>
<organism evidence="20 21">
    <name type="scientific">Planktomarina temperata RCA23</name>
    <dbReference type="NCBI Taxonomy" id="666509"/>
    <lineage>
        <taxon>Bacteria</taxon>
        <taxon>Pseudomonadati</taxon>
        <taxon>Pseudomonadota</taxon>
        <taxon>Alphaproteobacteria</taxon>
        <taxon>Rhodobacterales</taxon>
        <taxon>Paracoccaceae</taxon>
        <taxon>Planktomarina</taxon>
    </lineage>
</organism>
<evidence type="ECO:0000256" key="14">
    <source>
        <dbReference type="ARBA" id="ARBA00025228"/>
    </source>
</evidence>
<sequence length="250" mass="25513">MSNSDTWFPKWDDIPAAIGLLSRLPVRVETQQAQARGAHPSWAYGLAGALLGALAALAAWAGLVLGLPSLAIGLLVVGTTAWVTGAMHYDGLADSLDGLWGGWSPKQRLDIMKDSHIGVYGVVGLTCILGLQATLYGQLAAQSLWPILGVMALSRAMMVPLMTALPNARGKGLSASVGRPAPQTASLALALGAAVAALSGAWPALIGAPLGAWAVAAIAKRKIGGQTGDILGACQQCAETCALICLVAFL</sequence>
<dbReference type="GO" id="GO:0005886">
    <property type="term" value="C:plasma membrane"/>
    <property type="evidence" value="ECO:0007669"/>
    <property type="project" value="UniProtKB-SubCell"/>
</dbReference>
<dbReference type="GO" id="GO:0009236">
    <property type="term" value="P:cobalamin biosynthetic process"/>
    <property type="evidence" value="ECO:0007669"/>
    <property type="project" value="UniProtKB-UniRule"/>
</dbReference>
<evidence type="ECO:0000256" key="3">
    <source>
        <dbReference type="ARBA" id="ARBA00004663"/>
    </source>
</evidence>
<dbReference type="GO" id="GO:0051073">
    <property type="term" value="F:adenosylcobinamide-GDP ribazoletransferase activity"/>
    <property type="evidence" value="ECO:0007669"/>
    <property type="project" value="UniProtKB-UniRule"/>
</dbReference>
<evidence type="ECO:0000256" key="15">
    <source>
        <dbReference type="ARBA" id="ARBA00032605"/>
    </source>
</evidence>
<feature type="transmembrane region" description="Helical" evidence="19">
    <location>
        <begin position="117"/>
        <end position="137"/>
    </location>
</feature>
<feature type="transmembrane region" description="Helical" evidence="19">
    <location>
        <begin position="144"/>
        <end position="165"/>
    </location>
</feature>
<evidence type="ECO:0000256" key="6">
    <source>
        <dbReference type="ARBA" id="ARBA00015850"/>
    </source>
</evidence>
<accession>A0AAN0VHX0</accession>
<keyword evidence="11 19" id="KW-0460">Magnesium</keyword>
<dbReference type="Pfam" id="PF02654">
    <property type="entry name" value="CobS"/>
    <property type="match status" value="1"/>
</dbReference>
<protein>
    <recommendedName>
        <fullName evidence="6 19">Adenosylcobinamide-GDP ribazoletransferase</fullName>
        <ecNumber evidence="5 19">2.7.8.26</ecNumber>
    </recommendedName>
    <alternativeName>
        <fullName evidence="16 19">Cobalamin synthase</fullName>
    </alternativeName>
    <alternativeName>
        <fullName evidence="15 19">Cobalamin-5'-phosphate synthase</fullName>
    </alternativeName>
</protein>
<evidence type="ECO:0000256" key="2">
    <source>
        <dbReference type="ARBA" id="ARBA00004651"/>
    </source>
</evidence>
<evidence type="ECO:0000313" key="21">
    <source>
        <dbReference type="Proteomes" id="UP000028680"/>
    </source>
</evidence>
<dbReference type="PANTHER" id="PTHR34148:SF1">
    <property type="entry name" value="ADENOSYLCOBINAMIDE-GDP RIBAZOLETRANSFERASE"/>
    <property type="match status" value="1"/>
</dbReference>
<proteinExistence type="inferred from homology"/>
<comment type="catalytic activity">
    <reaction evidence="17 19">
        <text>alpha-ribazole + adenosylcob(III)inamide-GDP = adenosylcob(III)alamin + GMP + H(+)</text>
        <dbReference type="Rhea" id="RHEA:16049"/>
        <dbReference type="ChEBI" id="CHEBI:10329"/>
        <dbReference type="ChEBI" id="CHEBI:15378"/>
        <dbReference type="ChEBI" id="CHEBI:18408"/>
        <dbReference type="ChEBI" id="CHEBI:58115"/>
        <dbReference type="ChEBI" id="CHEBI:60487"/>
        <dbReference type="EC" id="2.7.8.26"/>
    </reaction>
</comment>
<evidence type="ECO:0000256" key="10">
    <source>
        <dbReference type="ARBA" id="ARBA00022692"/>
    </source>
</evidence>
<evidence type="ECO:0000256" key="4">
    <source>
        <dbReference type="ARBA" id="ARBA00010561"/>
    </source>
</evidence>
<comment type="cofactor">
    <cofactor evidence="1 19">
        <name>Mg(2+)</name>
        <dbReference type="ChEBI" id="CHEBI:18420"/>
    </cofactor>
</comment>
<keyword evidence="13 19" id="KW-0472">Membrane</keyword>
<evidence type="ECO:0000256" key="1">
    <source>
        <dbReference type="ARBA" id="ARBA00001946"/>
    </source>
</evidence>
<dbReference type="PANTHER" id="PTHR34148">
    <property type="entry name" value="ADENOSYLCOBINAMIDE-GDP RIBAZOLETRANSFERASE"/>
    <property type="match status" value="1"/>
</dbReference>
<feature type="transmembrane region" description="Helical" evidence="19">
    <location>
        <begin position="42"/>
        <end position="63"/>
    </location>
</feature>
<dbReference type="KEGG" id="ptp:RCA23_c10070"/>
<dbReference type="InterPro" id="IPR003805">
    <property type="entry name" value="CobS"/>
</dbReference>
<comment type="pathway">
    <text evidence="3 19">Cofactor biosynthesis; adenosylcobalamin biosynthesis; adenosylcobalamin from cob(II)yrinate a,c-diamide: step 7/7.</text>
</comment>
<evidence type="ECO:0000256" key="13">
    <source>
        <dbReference type="ARBA" id="ARBA00023136"/>
    </source>
</evidence>
<keyword evidence="10 19" id="KW-0812">Transmembrane</keyword>
<dbReference type="EMBL" id="CP003984">
    <property type="protein sequence ID" value="AII86560.1"/>
    <property type="molecule type" value="Genomic_DNA"/>
</dbReference>
<comment type="similarity">
    <text evidence="4 19">Belongs to the CobS family.</text>
</comment>
<evidence type="ECO:0000313" key="20">
    <source>
        <dbReference type="EMBL" id="AII86560.1"/>
    </source>
</evidence>
<reference evidence="20 21" key="1">
    <citation type="journal article" date="2014" name="ISME J.">
        <title>Adaptation of an abundant Roseobacter RCA organism to pelagic systems revealed by genomic and transcriptomic analyses.</title>
        <authorList>
            <person name="Voget S."/>
            <person name="Wemheuer B."/>
            <person name="Brinkhoff T."/>
            <person name="Vollmers J."/>
            <person name="Dietrich S."/>
            <person name="Giebel H.A."/>
            <person name="Beardsley C."/>
            <person name="Sardemann C."/>
            <person name="Bakenhus I."/>
            <person name="Billerbeck S."/>
            <person name="Daniel R."/>
            <person name="Simon M."/>
        </authorList>
    </citation>
    <scope>NUCLEOTIDE SEQUENCE [LARGE SCALE GENOMIC DNA]</scope>
    <source>
        <strain evidence="20 21">RCA23</strain>
    </source>
</reference>
<feature type="transmembrane region" description="Helical" evidence="19">
    <location>
        <begin position="70"/>
        <end position="89"/>
    </location>
</feature>
<keyword evidence="7 19" id="KW-1003">Cell membrane</keyword>
<comment type="subcellular location">
    <subcellularLocation>
        <location evidence="2 19">Cell membrane</location>
        <topology evidence="2 19">Multi-pass membrane protein</topology>
    </subcellularLocation>
</comment>
<evidence type="ECO:0000256" key="19">
    <source>
        <dbReference type="HAMAP-Rule" id="MF_00719"/>
    </source>
</evidence>
<evidence type="ECO:0000256" key="7">
    <source>
        <dbReference type="ARBA" id="ARBA00022475"/>
    </source>
</evidence>
<evidence type="ECO:0000256" key="17">
    <source>
        <dbReference type="ARBA" id="ARBA00048623"/>
    </source>
</evidence>
<evidence type="ECO:0000256" key="11">
    <source>
        <dbReference type="ARBA" id="ARBA00022842"/>
    </source>
</evidence>
<keyword evidence="9 19" id="KW-0808">Transferase</keyword>
<evidence type="ECO:0000256" key="5">
    <source>
        <dbReference type="ARBA" id="ARBA00013200"/>
    </source>
</evidence>
<keyword evidence="12 19" id="KW-1133">Transmembrane helix</keyword>
<keyword evidence="21" id="KW-1185">Reference proteome</keyword>
<evidence type="ECO:0000256" key="12">
    <source>
        <dbReference type="ARBA" id="ARBA00022989"/>
    </source>
</evidence>
<keyword evidence="8 19" id="KW-0169">Cobalamin biosynthesis</keyword>
<evidence type="ECO:0000256" key="16">
    <source>
        <dbReference type="ARBA" id="ARBA00032853"/>
    </source>
</evidence>
<evidence type="ECO:0000256" key="8">
    <source>
        <dbReference type="ARBA" id="ARBA00022573"/>
    </source>
</evidence>
<dbReference type="GO" id="GO:0008818">
    <property type="term" value="F:cobalamin 5'-phosphate synthase activity"/>
    <property type="evidence" value="ECO:0007669"/>
    <property type="project" value="UniProtKB-UniRule"/>
</dbReference>
<feature type="transmembrane region" description="Helical" evidence="19">
    <location>
        <begin position="185"/>
        <end position="216"/>
    </location>
</feature>
<name>A0AAN0VHX0_9RHOB</name>
<comment type="catalytic activity">
    <reaction evidence="18 19">
        <text>alpha-ribazole 5'-phosphate + adenosylcob(III)inamide-GDP = adenosylcob(III)alamin 5'-phosphate + GMP + H(+)</text>
        <dbReference type="Rhea" id="RHEA:23560"/>
        <dbReference type="ChEBI" id="CHEBI:15378"/>
        <dbReference type="ChEBI" id="CHEBI:57918"/>
        <dbReference type="ChEBI" id="CHEBI:58115"/>
        <dbReference type="ChEBI" id="CHEBI:60487"/>
        <dbReference type="ChEBI" id="CHEBI:60493"/>
        <dbReference type="EC" id="2.7.8.26"/>
    </reaction>
</comment>
<evidence type="ECO:0000256" key="9">
    <source>
        <dbReference type="ARBA" id="ARBA00022679"/>
    </source>
</evidence>
<evidence type="ECO:0000256" key="18">
    <source>
        <dbReference type="ARBA" id="ARBA00049504"/>
    </source>
</evidence>
<dbReference type="EC" id="2.7.8.26" evidence="5 19"/>
<dbReference type="HAMAP" id="MF_00719">
    <property type="entry name" value="CobS"/>
    <property type="match status" value="1"/>
</dbReference>
<dbReference type="RefSeq" id="WP_044049392.1">
    <property type="nucleotide sequence ID" value="NZ_CP003984.1"/>
</dbReference>
<dbReference type="AlphaFoldDB" id="A0AAN0VHX0"/>
<gene>
    <name evidence="20" type="primary">cobS1</name>
    <name evidence="19" type="synonym">cobS</name>
    <name evidence="20" type="ORF">RCA23_c10070</name>
</gene>
<comment type="function">
    <text evidence="14 19">Joins adenosylcobinamide-GDP and alpha-ribazole to generate adenosylcobalamin (Ado-cobalamin). Also synthesizes adenosylcobalamin 5'-phosphate from adenosylcobinamide-GDP and alpha-ribazole 5'-phosphate.</text>
</comment>